<accession>A0A7R9DUH1</accession>
<proteinExistence type="predicted"/>
<dbReference type="EMBL" id="OD042751">
    <property type="protein sequence ID" value="CAD7421079.1"/>
    <property type="molecule type" value="Genomic_DNA"/>
</dbReference>
<gene>
    <name evidence="1" type="ORF">TPSB3V08_LOCUS14494</name>
</gene>
<organism evidence="1">
    <name type="scientific">Timema poppense</name>
    <name type="common">Walking stick</name>
    <dbReference type="NCBI Taxonomy" id="170557"/>
    <lineage>
        <taxon>Eukaryota</taxon>
        <taxon>Metazoa</taxon>
        <taxon>Ecdysozoa</taxon>
        <taxon>Arthropoda</taxon>
        <taxon>Hexapoda</taxon>
        <taxon>Insecta</taxon>
        <taxon>Pterygota</taxon>
        <taxon>Neoptera</taxon>
        <taxon>Polyneoptera</taxon>
        <taxon>Phasmatodea</taxon>
        <taxon>Timematodea</taxon>
        <taxon>Timematoidea</taxon>
        <taxon>Timematidae</taxon>
        <taxon>Timema</taxon>
    </lineage>
</organism>
<evidence type="ECO:0000313" key="1">
    <source>
        <dbReference type="EMBL" id="CAD7421079.1"/>
    </source>
</evidence>
<reference evidence="1" key="1">
    <citation type="submission" date="2020-11" db="EMBL/GenBank/DDBJ databases">
        <authorList>
            <person name="Tran Van P."/>
        </authorList>
    </citation>
    <scope>NUCLEOTIDE SEQUENCE</scope>
</reference>
<name>A0A7R9DUH1_TIMPO</name>
<sequence length="55" mass="5800">MFMFLGQVCTHLMSAYSSALIGVRGDSRGGLSRGSPRGATIVGGRQCDHQLVPGY</sequence>
<protein>
    <submittedName>
        <fullName evidence="1">Uncharacterized protein</fullName>
    </submittedName>
</protein>
<dbReference type="AlphaFoldDB" id="A0A7R9DUH1"/>